<name>A0A1G2V485_9BACT</name>
<reference evidence="1 2" key="1">
    <citation type="journal article" date="2016" name="Nat. Commun.">
        <title>Thousands of microbial genomes shed light on interconnected biogeochemical processes in an aquifer system.</title>
        <authorList>
            <person name="Anantharaman K."/>
            <person name="Brown C.T."/>
            <person name="Hug L.A."/>
            <person name="Sharon I."/>
            <person name="Castelle C.J."/>
            <person name="Probst A.J."/>
            <person name="Thomas B.C."/>
            <person name="Singh A."/>
            <person name="Wilkins M.J."/>
            <person name="Karaoz U."/>
            <person name="Brodie E.L."/>
            <person name="Williams K.H."/>
            <person name="Hubbard S.S."/>
            <person name="Banfield J.F."/>
        </authorList>
    </citation>
    <scope>NUCLEOTIDE SEQUENCE [LARGE SCALE GENOMIC DNA]</scope>
</reference>
<dbReference type="InterPro" id="IPR035069">
    <property type="entry name" value="TTHA1013/TTHA0281-like"/>
</dbReference>
<evidence type="ECO:0000313" key="1">
    <source>
        <dbReference type="EMBL" id="OHB16423.1"/>
    </source>
</evidence>
<proteinExistence type="predicted"/>
<organism evidence="1 2">
    <name type="scientific">Candidatus Zambryskibacteria bacterium RIFOXYC1_FULL_39_10</name>
    <dbReference type="NCBI Taxonomy" id="1802779"/>
    <lineage>
        <taxon>Bacteria</taxon>
        <taxon>Candidatus Zambryskiibacteriota</taxon>
    </lineage>
</organism>
<gene>
    <name evidence="1" type="ORF">A2431_01865</name>
</gene>
<comment type="caution">
    <text evidence="1">The sequence shown here is derived from an EMBL/GenBank/DDBJ whole genome shotgun (WGS) entry which is preliminary data.</text>
</comment>
<dbReference type="EMBL" id="MHWW01000002">
    <property type="protein sequence ID" value="OHB16423.1"/>
    <property type="molecule type" value="Genomic_DNA"/>
</dbReference>
<dbReference type="AlphaFoldDB" id="A0A1G2V485"/>
<evidence type="ECO:0000313" key="2">
    <source>
        <dbReference type="Proteomes" id="UP000177697"/>
    </source>
</evidence>
<accession>A0A1G2V485</accession>
<sequence length="102" mass="11415">MAYFGILEFMKARMKINVPVSYFKEDKSFVAYTPALDLSSAGKTLKEAEKNIAEAVSIFMEEILIHGTVDEVLSSLGWKKISKTSQWMPPIFVSHGMLPVTV</sequence>
<protein>
    <recommendedName>
        <fullName evidence="3">HicB-like antitoxin of toxin-antitoxin system domain-containing protein</fullName>
    </recommendedName>
</protein>
<evidence type="ECO:0008006" key="3">
    <source>
        <dbReference type="Google" id="ProtNLM"/>
    </source>
</evidence>
<dbReference type="Gene3D" id="3.30.160.250">
    <property type="match status" value="1"/>
</dbReference>
<dbReference type="Proteomes" id="UP000177697">
    <property type="component" value="Unassembled WGS sequence"/>
</dbReference>
<dbReference type="SUPFAM" id="SSF143100">
    <property type="entry name" value="TTHA1013/TTHA0281-like"/>
    <property type="match status" value="1"/>
</dbReference>